<organism evidence="2 3">
    <name type="scientific">Paramecium sonneborni</name>
    <dbReference type="NCBI Taxonomy" id="65129"/>
    <lineage>
        <taxon>Eukaryota</taxon>
        <taxon>Sar</taxon>
        <taxon>Alveolata</taxon>
        <taxon>Ciliophora</taxon>
        <taxon>Intramacronucleata</taxon>
        <taxon>Oligohymenophorea</taxon>
        <taxon>Peniculida</taxon>
        <taxon>Parameciidae</taxon>
        <taxon>Paramecium</taxon>
    </lineage>
</organism>
<feature type="compositionally biased region" description="Basic and acidic residues" evidence="1">
    <location>
        <begin position="1"/>
        <end position="11"/>
    </location>
</feature>
<dbReference type="Proteomes" id="UP000692954">
    <property type="component" value="Unassembled WGS sequence"/>
</dbReference>
<evidence type="ECO:0000256" key="1">
    <source>
        <dbReference type="SAM" id="MobiDB-lite"/>
    </source>
</evidence>
<proteinExistence type="predicted"/>
<sequence>MNEGMRNKDLLGSDNSSKSPDRRCRYSDNDQFVNLRDFVQNIKRSIRRILNEDKWIKMCLYIKWHQLINQNFYKSFIEDNNVIIEMNFVLIFLFNTQTFQIYKQQSYN</sequence>
<evidence type="ECO:0000313" key="2">
    <source>
        <dbReference type="EMBL" id="CAD8130573.1"/>
    </source>
</evidence>
<dbReference type="EMBL" id="CAJJDN010000304">
    <property type="protein sequence ID" value="CAD8130573.1"/>
    <property type="molecule type" value="Genomic_DNA"/>
</dbReference>
<evidence type="ECO:0000313" key="3">
    <source>
        <dbReference type="Proteomes" id="UP000692954"/>
    </source>
</evidence>
<dbReference type="AlphaFoldDB" id="A0A8S1RT91"/>
<keyword evidence="3" id="KW-1185">Reference proteome</keyword>
<reference evidence="2" key="1">
    <citation type="submission" date="2021-01" db="EMBL/GenBank/DDBJ databases">
        <authorList>
            <consortium name="Genoscope - CEA"/>
            <person name="William W."/>
        </authorList>
    </citation>
    <scope>NUCLEOTIDE SEQUENCE</scope>
</reference>
<name>A0A8S1RT91_9CILI</name>
<accession>A0A8S1RT91</accession>
<gene>
    <name evidence="2" type="ORF">PSON_ATCC_30995.1.T3040002</name>
</gene>
<protein>
    <submittedName>
        <fullName evidence="2">Uncharacterized protein</fullName>
    </submittedName>
</protein>
<comment type="caution">
    <text evidence="2">The sequence shown here is derived from an EMBL/GenBank/DDBJ whole genome shotgun (WGS) entry which is preliminary data.</text>
</comment>
<feature type="region of interest" description="Disordered" evidence="1">
    <location>
        <begin position="1"/>
        <end position="25"/>
    </location>
</feature>